<dbReference type="RefSeq" id="WP_011400473.1">
    <property type="nucleotide sequence ID" value="NC_007645.1"/>
</dbReference>
<dbReference type="Gene3D" id="1.10.10.60">
    <property type="entry name" value="Homeodomain-like"/>
    <property type="match status" value="1"/>
</dbReference>
<dbReference type="InterPro" id="IPR020449">
    <property type="entry name" value="Tscrpt_reg_AraC-type_HTH"/>
</dbReference>
<dbReference type="eggNOG" id="COG2169">
    <property type="taxonomic scope" value="Bacteria"/>
</dbReference>
<dbReference type="PROSITE" id="PS01124">
    <property type="entry name" value="HTH_ARAC_FAMILY_2"/>
    <property type="match status" value="1"/>
</dbReference>
<dbReference type="PANTHER" id="PTHR47894:SF1">
    <property type="entry name" value="HTH-TYPE TRANSCRIPTIONAL REGULATOR VQSM"/>
    <property type="match status" value="1"/>
</dbReference>
<keyword evidence="3" id="KW-0804">Transcription</keyword>
<dbReference type="EMBL" id="CP000155">
    <property type="protein sequence ID" value="ABC33423.1"/>
    <property type="molecule type" value="Genomic_DNA"/>
</dbReference>
<gene>
    <name evidence="5" type="ordered locus">HCH_06799</name>
</gene>
<dbReference type="STRING" id="349521.HCH_06799"/>
<name>Q2S7F1_HAHCH</name>
<dbReference type="Pfam" id="PF12833">
    <property type="entry name" value="HTH_18"/>
    <property type="match status" value="1"/>
</dbReference>
<dbReference type="InterPro" id="IPR009057">
    <property type="entry name" value="Homeodomain-like_sf"/>
</dbReference>
<accession>Q2S7F1</accession>
<dbReference type="InterPro" id="IPR018060">
    <property type="entry name" value="HTH_AraC"/>
</dbReference>
<dbReference type="AlphaFoldDB" id="Q2S7F1"/>
<feature type="domain" description="HTH araC/xylS-type" evidence="4">
    <location>
        <begin position="228"/>
        <end position="325"/>
    </location>
</feature>
<keyword evidence="2 5" id="KW-0238">DNA-binding</keyword>
<reference evidence="5 6" key="1">
    <citation type="journal article" date="2005" name="Nucleic Acids Res.">
        <title>Genomic blueprint of Hahella chejuensis, a marine microbe producing an algicidal agent.</title>
        <authorList>
            <person name="Jeong H."/>
            <person name="Yim J.H."/>
            <person name="Lee C."/>
            <person name="Choi S.-H."/>
            <person name="Park Y.K."/>
            <person name="Yoon S.H."/>
            <person name="Hur C.-G."/>
            <person name="Kang H.-Y."/>
            <person name="Kim D."/>
            <person name="Lee H.H."/>
            <person name="Park K.H."/>
            <person name="Park S.-H."/>
            <person name="Park H.-S."/>
            <person name="Lee H.K."/>
            <person name="Oh T.K."/>
            <person name="Kim J.F."/>
        </authorList>
    </citation>
    <scope>NUCLEOTIDE SEQUENCE [LARGE SCALE GENOMIC DNA]</scope>
    <source>
        <strain evidence="5 6">KCTC 2396</strain>
    </source>
</reference>
<dbReference type="GO" id="GO:0000976">
    <property type="term" value="F:transcription cis-regulatory region binding"/>
    <property type="evidence" value="ECO:0007669"/>
    <property type="project" value="TreeGrafter"/>
</dbReference>
<keyword evidence="6" id="KW-1185">Reference proteome</keyword>
<dbReference type="PRINTS" id="PR00032">
    <property type="entry name" value="HTHARAC"/>
</dbReference>
<dbReference type="GO" id="GO:0003700">
    <property type="term" value="F:DNA-binding transcription factor activity"/>
    <property type="evidence" value="ECO:0007669"/>
    <property type="project" value="InterPro"/>
</dbReference>
<proteinExistence type="predicted"/>
<organism evidence="5 6">
    <name type="scientific">Hahella chejuensis (strain KCTC 2396)</name>
    <dbReference type="NCBI Taxonomy" id="349521"/>
    <lineage>
        <taxon>Bacteria</taxon>
        <taxon>Pseudomonadati</taxon>
        <taxon>Pseudomonadota</taxon>
        <taxon>Gammaproteobacteria</taxon>
        <taxon>Oceanospirillales</taxon>
        <taxon>Hahellaceae</taxon>
        <taxon>Hahella</taxon>
    </lineage>
</organism>
<dbReference type="GO" id="GO:0005829">
    <property type="term" value="C:cytosol"/>
    <property type="evidence" value="ECO:0007669"/>
    <property type="project" value="TreeGrafter"/>
</dbReference>
<dbReference type="HOGENOM" id="CLU_047522_3_1_6"/>
<evidence type="ECO:0000256" key="1">
    <source>
        <dbReference type="ARBA" id="ARBA00023015"/>
    </source>
</evidence>
<keyword evidence="1" id="KW-0805">Transcription regulation</keyword>
<dbReference type="SUPFAM" id="SSF46689">
    <property type="entry name" value="Homeodomain-like"/>
    <property type="match status" value="1"/>
</dbReference>
<evidence type="ECO:0000256" key="3">
    <source>
        <dbReference type="ARBA" id="ARBA00023163"/>
    </source>
</evidence>
<dbReference type="InterPro" id="IPR032687">
    <property type="entry name" value="AraC-type_N"/>
</dbReference>
<dbReference type="PANTHER" id="PTHR47894">
    <property type="entry name" value="HTH-TYPE TRANSCRIPTIONAL REGULATOR GADX"/>
    <property type="match status" value="1"/>
</dbReference>
<evidence type="ECO:0000313" key="5">
    <source>
        <dbReference type="EMBL" id="ABC33423.1"/>
    </source>
</evidence>
<evidence type="ECO:0000256" key="2">
    <source>
        <dbReference type="ARBA" id="ARBA00023125"/>
    </source>
</evidence>
<protein>
    <submittedName>
        <fullName evidence="5">AraC-type DNA-binding domain-containing protein</fullName>
    </submittedName>
</protein>
<dbReference type="KEGG" id="hch:HCH_06799"/>
<dbReference type="SMART" id="SM00342">
    <property type="entry name" value="HTH_ARAC"/>
    <property type="match status" value="1"/>
</dbReference>
<evidence type="ECO:0000313" key="6">
    <source>
        <dbReference type="Proteomes" id="UP000000238"/>
    </source>
</evidence>
<evidence type="ECO:0000259" key="4">
    <source>
        <dbReference type="PROSITE" id="PS01124"/>
    </source>
</evidence>
<dbReference type="Pfam" id="PF12625">
    <property type="entry name" value="Arabinose_bd"/>
    <property type="match status" value="1"/>
</dbReference>
<dbReference type="Proteomes" id="UP000000238">
    <property type="component" value="Chromosome"/>
</dbReference>
<sequence>MRGHYVAVLIDLLVERGVDRAEFLKDCQLQEDELNADTLIDQRRLEQVTRLAAERVQETGIGLLVGRRLNVNTHGALGYAAMASASYEQALQLLVKYYRVQAPKAYFELRTRDGYYELACESSFTLPERPWVTTEFLISSIYTSTEFLLSGRMQGVEIHLSYAEPPHLELYREIFQAPVRFRQTFTGILIPFSVARQPLPSADPMAASLFTKRCESIQHDERDEQLPRRVKEMLYAGAGEFPSQTELASRLHMSVSTLHRKLAEQGAAYKALLAEVKKELALQHLRDSRLTVDEIAQLLGFSDASNFRRAFVGWTGETPSEFRKRSL</sequence>
<dbReference type="OrthoDB" id="5722175at2"/>